<accession>A0ABW3S0N5</accession>
<dbReference type="EMBL" id="JBHTLM010000015">
    <property type="protein sequence ID" value="MFD1178341.1"/>
    <property type="molecule type" value="Genomic_DNA"/>
</dbReference>
<name>A0ABW3S0N5_9BACL</name>
<protein>
    <submittedName>
        <fullName evidence="1">DUF4269 domain-containing protein</fullName>
    </submittedName>
</protein>
<comment type="caution">
    <text evidence="1">The sequence shown here is derived from an EMBL/GenBank/DDBJ whole genome shotgun (WGS) entry which is preliminary data.</text>
</comment>
<gene>
    <name evidence="1" type="ORF">ACFQ3W_18860</name>
</gene>
<sequence length="210" mass="24398">MVFQIQFEEWNEEMPDFQEIAYLREGNERQKRAYCVMIELGILEALAPYYPVLAGTFPLDIDVPGSDLDIICEVYDSVAFERDVVQHYGKNPDFTCKRKMVSNVLQIVVNFSYKGFLFELFGQPVPVIEQNAYKHMVIEYRILQFAGPKAKQEIRKRKQQGRKTEPAFADWLGLDGDPYAALLEMAEWEDERLNNFLAKEGLHGEQQSNE</sequence>
<dbReference type="RefSeq" id="WP_379320778.1">
    <property type="nucleotide sequence ID" value="NZ_JBHTLM010000015.1"/>
</dbReference>
<proteinExistence type="predicted"/>
<dbReference type="Pfam" id="PF14091">
    <property type="entry name" value="DUF4269"/>
    <property type="match status" value="1"/>
</dbReference>
<reference evidence="2" key="1">
    <citation type="journal article" date="2019" name="Int. J. Syst. Evol. Microbiol.">
        <title>The Global Catalogue of Microorganisms (GCM) 10K type strain sequencing project: providing services to taxonomists for standard genome sequencing and annotation.</title>
        <authorList>
            <consortium name="The Broad Institute Genomics Platform"/>
            <consortium name="The Broad Institute Genome Sequencing Center for Infectious Disease"/>
            <person name="Wu L."/>
            <person name="Ma J."/>
        </authorList>
    </citation>
    <scope>NUCLEOTIDE SEQUENCE [LARGE SCALE GENOMIC DNA]</scope>
    <source>
        <strain evidence="2">CCUG 59189</strain>
    </source>
</reference>
<dbReference type="InterPro" id="IPR025365">
    <property type="entry name" value="DUF4269"/>
</dbReference>
<evidence type="ECO:0000313" key="2">
    <source>
        <dbReference type="Proteomes" id="UP001597262"/>
    </source>
</evidence>
<organism evidence="1 2">
    <name type="scientific">Paenibacillus puldeungensis</name>
    <dbReference type="NCBI Taxonomy" id="696536"/>
    <lineage>
        <taxon>Bacteria</taxon>
        <taxon>Bacillati</taxon>
        <taxon>Bacillota</taxon>
        <taxon>Bacilli</taxon>
        <taxon>Bacillales</taxon>
        <taxon>Paenibacillaceae</taxon>
        <taxon>Paenibacillus</taxon>
    </lineage>
</organism>
<keyword evidence="2" id="KW-1185">Reference proteome</keyword>
<evidence type="ECO:0000313" key="1">
    <source>
        <dbReference type="EMBL" id="MFD1178341.1"/>
    </source>
</evidence>
<dbReference type="Proteomes" id="UP001597262">
    <property type="component" value="Unassembled WGS sequence"/>
</dbReference>